<sequence>MTLTLLLDLDDTCLGNSMDTFIPAYLEALGEHLAAYVPPDKMVPTLLASTQLMLQNKSPDRRLKQVFDQAFFPTLGIDVDDFQNQIDSFYVEKFPSLEGLTQFRPEAVRMVEEAFARGYNVVIATNPLFP</sequence>
<dbReference type="InterPro" id="IPR036412">
    <property type="entry name" value="HAD-like_sf"/>
</dbReference>
<feature type="non-terminal residue" evidence="1">
    <location>
        <position position="130"/>
    </location>
</feature>
<dbReference type="AlphaFoldDB" id="X1D887"/>
<dbReference type="EMBL" id="BART01024502">
    <property type="protein sequence ID" value="GAH04495.1"/>
    <property type="molecule type" value="Genomic_DNA"/>
</dbReference>
<organism evidence="1">
    <name type="scientific">marine sediment metagenome</name>
    <dbReference type="NCBI Taxonomy" id="412755"/>
    <lineage>
        <taxon>unclassified sequences</taxon>
        <taxon>metagenomes</taxon>
        <taxon>ecological metagenomes</taxon>
    </lineage>
</organism>
<gene>
    <name evidence="1" type="ORF">S01H4_44230</name>
</gene>
<accession>X1D887</accession>
<dbReference type="SUPFAM" id="SSF56784">
    <property type="entry name" value="HAD-like"/>
    <property type="match status" value="1"/>
</dbReference>
<comment type="caution">
    <text evidence="1">The sequence shown here is derived from an EMBL/GenBank/DDBJ whole genome shotgun (WGS) entry which is preliminary data.</text>
</comment>
<evidence type="ECO:0000313" key="1">
    <source>
        <dbReference type="EMBL" id="GAH04495.1"/>
    </source>
</evidence>
<name>X1D887_9ZZZZ</name>
<proteinExistence type="predicted"/>
<evidence type="ECO:0008006" key="2">
    <source>
        <dbReference type="Google" id="ProtNLM"/>
    </source>
</evidence>
<protein>
    <recommendedName>
        <fullName evidence="2">HAD family hydrolase</fullName>
    </recommendedName>
</protein>
<reference evidence="1" key="1">
    <citation type="journal article" date="2014" name="Front. Microbiol.">
        <title>High frequency of phylogenetically diverse reductive dehalogenase-homologous genes in deep subseafloor sedimentary metagenomes.</title>
        <authorList>
            <person name="Kawai M."/>
            <person name="Futagami T."/>
            <person name="Toyoda A."/>
            <person name="Takaki Y."/>
            <person name="Nishi S."/>
            <person name="Hori S."/>
            <person name="Arai W."/>
            <person name="Tsubouchi T."/>
            <person name="Morono Y."/>
            <person name="Uchiyama I."/>
            <person name="Ito T."/>
            <person name="Fujiyama A."/>
            <person name="Inagaki F."/>
            <person name="Takami H."/>
        </authorList>
    </citation>
    <scope>NUCLEOTIDE SEQUENCE</scope>
    <source>
        <strain evidence="1">Expedition CK06-06</strain>
    </source>
</reference>